<evidence type="ECO:0000256" key="4">
    <source>
        <dbReference type="ARBA" id="ARBA00005178"/>
    </source>
</evidence>
<keyword evidence="9 21" id="KW-0028">Amino-acid biosynthesis</keyword>
<evidence type="ECO:0000313" key="30">
    <source>
        <dbReference type="EMBL" id="OAN26551.1"/>
    </source>
</evidence>
<feature type="binding site" evidence="23">
    <location>
        <begin position="758"/>
        <end position="762"/>
    </location>
    <ligand>
        <name>methylcob(III)alamin</name>
        <dbReference type="ChEBI" id="CHEBI:28115"/>
    </ligand>
</feature>
<evidence type="ECO:0000256" key="24">
    <source>
        <dbReference type="PROSITE-ProRule" id="PRU00333"/>
    </source>
</evidence>
<dbReference type="Pfam" id="PF00809">
    <property type="entry name" value="Pterin_bind"/>
    <property type="match status" value="1"/>
</dbReference>
<dbReference type="GO" id="GO:0032259">
    <property type="term" value="P:methylation"/>
    <property type="evidence" value="ECO:0007669"/>
    <property type="project" value="UniProtKB-KW"/>
</dbReference>
<dbReference type="PANTHER" id="PTHR45833">
    <property type="entry name" value="METHIONINE SYNTHASE"/>
    <property type="match status" value="1"/>
</dbReference>
<comment type="cofactor">
    <cofactor evidence="3 21 22">
        <name>methylcob(III)alamin</name>
        <dbReference type="ChEBI" id="CHEBI:28115"/>
    </cofactor>
</comment>
<evidence type="ECO:0000259" key="29">
    <source>
        <dbReference type="PROSITE" id="PS51337"/>
    </source>
</evidence>
<dbReference type="SUPFAM" id="SSF47644">
    <property type="entry name" value="Methionine synthase domain"/>
    <property type="match status" value="1"/>
</dbReference>
<feature type="domain" description="Hcy-binding" evidence="25">
    <location>
        <begin position="8"/>
        <end position="328"/>
    </location>
</feature>
<dbReference type="SUPFAM" id="SSF52242">
    <property type="entry name" value="Cobalamin (vitamin B12)-binding domain"/>
    <property type="match status" value="1"/>
</dbReference>
<organism evidence="30 31">
    <name type="scientific">Pseudomonas oryzihabitans</name>
    <dbReference type="NCBI Taxonomy" id="47885"/>
    <lineage>
        <taxon>Bacteria</taxon>
        <taxon>Pseudomonadati</taxon>
        <taxon>Pseudomonadota</taxon>
        <taxon>Gammaproteobacteria</taxon>
        <taxon>Pseudomonadales</taxon>
        <taxon>Pseudomonadaceae</taxon>
        <taxon>Pseudomonas</taxon>
    </lineage>
</organism>
<dbReference type="SMART" id="SM01018">
    <property type="entry name" value="B12-binding_2"/>
    <property type="match status" value="1"/>
</dbReference>
<dbReference type="InterPro" id="IPR011822">
    <property type="entry name" value="MetH"/>
</dbReference>
<dbReference type="PANTHER" id="PTHR45833:SF1">
    <property type="entry name" value="METHIONINE SYNTHASE"/>
    <property type="match status" value="1"/>
</dbReference>
<dbReference type="UniPathway" id="UPA00051">
    <property type="reaction ID" value="UER00081"/>
</dbReference>
<evidence type="ECO:0000256" key="1">
    <source>
        <dbReference type="ARBA" id="ARBA00001700"/>
    </source>
</evidence>
<dbReference type="FunFam" id="3.40.50.280:FF:000001">
    <property type="entry name" value="Methionine synthase"/>
    <property type="match status" value="1"/>
</dbReference>
<dbReference type="InterPro" id="IPR036594">
    <property type="entry name" value="Meth_synthase_dom"/>
</dbReference>
<keyword evidence="10 21" id="KW-0846">Cobalamin</keyword>
<feature type="binding site" evidence="23">
    <location>
        <position position="863"/>
    </location>
    <ligand>
        <name>methylcob(III)alamin</name>
        <dbReference type="ChEBI" id="CHEBI:28115"/>
    </ligand>
</feature>
<evidence type="ECO:0000259" key="26">
    <source>
        <dbReference type="PROSITE" id="PS50972"/>
    </source>
</evidence>
<comment type="domain">
    <text evidence="21">Modular enzyme with four functionally distinct domains. The isolated Hcy-binding domain catalyzes methyl transfer from free methylcobalamin to homocysteine. The Hcy-binding domain in association with the pterin-binding domain catalyzes the methylation of cob(I)alamin by methyltetrahydrofolate and the methylation of homocysteine. The B12-binding domain binds the cofactor. The AdoMet activation domain binds S-adenosyl-L-methionine. Under aerobic conditions cob(I)alamin can be converted to inactive cob(II)alamin. Reductive methylation by S-adenosyl-L-methionine and flavodoxin regenerates methylcobalamin.</text>
</comment>
<dbReference type="SUPFAM" id="SSF56507">
    <property type="entry name" value="Methionine synthase activation domain-like"/>
    <property type="match status" value="1"/>
</dbReference>
<dbReference type="GO" id="GO:0008705">
    <property type="term" value="F:methionine synthase activity"/>
    <property type="evidence" value="ECO:0007669"/>
    <property type="project" value="UniProtKB-UniRule"/>
</dbReference>
<sequence length="1236" mass="135187">MTDRSSRLAALRHALAQRILILDGGMGTMIQSYRLEEADYRGRRFADWPSDVKGNNDLLLLTQPKIIAEIEKAYLDAGADILETNTFNATRVSQADYGMEEITYELNLAGARVAREVADAKTLETPDRPRFVAGVLGPTSRTCSISPDVNNPGYRNVTFDELVENYTEATRGLIEGGADLILIETIFDTLNAKAAIFAVQGVFEEVGIELPIMISGTITDASGRTLSGQTTEAFWNSVRHAQPISVGLNCALGAKELRPYVEELATKADTFVSAHPNAGLPNAFGEYDESPEQMAAVVEEFAASGLLNIVGGCCGTTPAHIQAIAEAVARHAPRQLPEIPKACRLSGLEPFTISRESLFVNVGERTNITGSAKFARLIREENYAEALEVAQQQVEAGAQVIDINMDEGMLDSQAAMVTFLNLIASEPDISRVPIMIDSSKWEVIEAGLKCIQGKGIVNSISMKEGVEAFIHHAKLCKRYGAAVVVMAFDEDGQADTEARKNEICARSYDILVNQVGFPPEDIIFDPNIFAVATGIEEHNNYAVDFINACAYIRDNLPYALTSGGVSNVSFSFRGNNPVREAIHSVFLYHAIQNGLTMGIVNAGQLEIYDEIPAALRERVEDVVLNRTPAGTDALLAIADDYKGGGAVKEAETEEWRGLPVDKRLEHALVKGITTYIVEDTEECRQQCARPIEVIEGPLMSGMNVVGDLFGSGKMFLPQVVKSARVMKQAVAHLIPFIEAEKGDKPEAKGKILMATVKGDVHDIGKNIVGVVLGCNGYDIVDLGVMVPAEKILQTAITEKCDIIGLSGLITPSLDEMVHVAKEMQRQGFTLPLMIGGATTSKAHTAVKIEPQYRNDAVVYVTDASRAVGVATQLLSKELKAGFVERTRADYVEVRERTANRSARTERLSYAKAVANKPAFNWLGYQAPKPSFTGTRVLEDIDLAVLAEYIDWTPFFISWDLAGKYPRILTDEVVGEAATALFDDAQAMLSKLIDEKLIKARAVFGFWPANQVRDDDLEVYGEDGQPLATLHHLRQQTIKPEGKPNLSLADFVAPKETGVTDYMGGFIVTAGIGAEELAKDYERKGDDYNSIMVKALADRLAEACAEWLHERVRKEHWGYAADETLDNEALIREQYKGIRPAPGYPACPDHTEKATLFKLLDPEASFNEAGRSGVFLTEHYAMFPAAAVSGWYFAHPEAQYFAVGKIDKDQVGSYTERKGQELAVTERWLAPNLGYDN</sequence>
<protein>
    <recommendedName>
        <fullName evidence="7 20">Methionine synthase</fullName>
        <ecNumber evidence="6 20">2.1.1.13</ecNumber>
    </recommendedName>
    <alternativeName>
        <fullName evidence="19 21">5-methyltetrahydrofolate--homocysteine methyltransferase</fullName>
    </alternativeName>
</protein>
<feature type="binding site" evidence="23">
    <location>
        <position position="695"/>
    </location>
    <ligand>
        <name>methylcob(III)alamin</name>
        <dbReference type="ChEBI" id="CHEBI:28115"/>
    </ligand>
</feature>
<evidence type="ECO:0000259" key="28">
    <source>
        <dbReference type="PROSITE" id="PS51332"/>
    </source>
</evidence>
<evidence type="ECO:0000256" key="8">
    <source>
        <dbReference type="ARBA" id="ARBA00022603"/>
    </source>
</evidence>
<dbReference type="InterPro" id="IPR003726">
    <property type="entry name" value="HCY_dom"/>
</dbReference>
<dbReference type="PROSITE" id="PS50970">
    <property type="entry name" value="HCY"/>
    <property type="match status" value="1"/>
</dbReference>
<dbReference type="GO" id="GO:0031419">
    <property type="term" value="F:cobalamin binding"/>
    <property type="evidence" value="ECO:0007669"/>
    <property type="project" value="UniProtKB-UniRule"/>
</dbReference>
<comment type="cofactor">
    <cofactor evidence="2 21 24">
        <name>Zn(2+)</name>
        <dbReference type="ChEBI" id="CHEBI:29105"/>
    </cofactor>
</comment>
<feature type="binding site" evidence="23">
    <location>
        <position position="810"/>
    </location>
    <ligand>
        <name>methylcob(III)alamin</name>
        <dbReference type="ChEBI" id="CHEBI:28115"/>
    </ligand>
</feature>
<evidence type="ECO:0000256" key="16">
    <source>
        <dbReference type="ARBA" id="ARBA00023167"/>
    </source>
</evidence>
<evidence type="ECO:0000256" key="10">
    <source>
        <dbReference type="ARBA" id="ARBA00022628"/>
    </source>
</evidence>
<evidence type="ECO:0000256" key="11">
    <source>
        <dbReference type="ARBA" id="ARBA00022679"/>
    </source>
</evidence>
<evidence type="ECO:0000259" key="25">
    <source>
        <dbReference type="PROSITE" id="PS50970"/>
    </source>
</evidence>
<dbReference type="SUPFAM" id="SSF82282">
    <property type="entry name" value="Homocysteine S-methyltransferase"/>
    <property type="match status" value="1"/>
</dbReference>
<dbReference type="Gene3D" id="3.10.196.10">
    <property type="entry name" value="Vitamin B12-dependent methionine synthase, activation domain"/>
    <property type="match status" value="1"/>
</dbReference>
<dbReference type="EMBL" id="LWCR01000034">
    <property type="protein sequence ID" value="OAN26551.1"/>
    <property type="molecule type" value="Genomic_DNA"/>
</dbReference>
<dbReference type="InterPro" id="IPR003759">
    <property type="entry name" value="Cbl-bd_cap"/>
</dbReference>
<keyword evidence="12 21" id="KW-0949">S-adenosyl-L-methionine</keyword>
<dbReference type="EC" id="2.1.1.13" evidence="6 20"/>
<evidence type="ECO:0000256" key="2">
    <source>
        <dbReference type="ARBA" id="ARBA00001947"/>
    </source>
</evidence>
<evidence type="ECO:0000256" key="12">
    <source>
        <dbReference type="ARBA" id="ARBA00022691"/>
    </source>
</evidence>
<dbReference type="CDD" id="cd02069">
    <property type="entry name" value="methionine_synthase_B12_BD"/>
    <property type="match status" value="1"/>
</dbReference>
<dbReference type="GO" id="GO:0046653">
    <property type="term" value="P:tetrahydrofolate metabolic process"/>
    <property type="evidence" value="ECO:0007669"/>
    <property type="project" value="TreeGrafter"/>
</dbReference>
<dbReference type="Gene3D" id="1.10.1240.10">
    <property type="entry name" value="Methionine synthase domain"/>
    <property type="match status" value="1"/>
</dbReference>
<evidence type="ECO:0000256" key="9">
    <source>
        <dbReference type="ARBA" id="ARBA00022605"/>
    </source>
</evidence>
<evidence type="ECO:0000256" key="17">
    <source>
        <dbReference type="ARBA" id="ARBA00023285"/>
    </source>
</evidence>
<dbReference type="PROSITE" id="PS51337">
    <property type="entry name" value="B12_BINDING_NTER"/>
    <property type="match status" value="1"/>
</dbReference>
<evidence type="ECO:0000256" key="6">
    <source>
        <dbReference type="ARBA" id="ARBA00012032"/>
    </source>
</evidence>
<feature type="domain" description="B12-binding N-terminal" evidence="29">
    <location>
        <begin position="651"/>
        <end position="745"/>
    </location>
</feature>
<evidence type="ECO:0000313" key="31">
    <source>
        <dbReference type="Proteomes" id="UP000078356"/>
    </source>
</evidence>
<keyword evidence="16 21" id="KW-0486">Methionine biosynthesis</keyword>
<dbReference type="InterPro" id="IPR004223">
    <property type="entry name" value="VitB12-dep_Met_synth_activ_dom"/>
</dbReference>
<evidence type="ECO:0000256" key="14">
    <source>
        <dbReference type="ARBA" id="ARBA00022737"/>
    </source>
</evidence>
<evidence type="ECO:0000256" key="19">
    <source>
        <dbReference type="ARBA" id="ARBA00031040"/>
    </source>
</evidence>
<keyword evidence="17 21" id="KW-0170">Cobalt</keyword>
<keyword evidence="11 21" id="KW-0808">Transferase</keyword>
<dbReference type="Gene3D" id="3.40.50.280">
    <property type="entry name" value="Cobalamin-binding domain"/>
    <property type="match status" value="1"/>
</dbReference>
<feature type="domain" description="Pterin-binding" evidence="26">
    <location>
        <begin position="359"/>
        <end position="620"/>
    </location>
</feature>
<dbReference type="InterPro" id="IPR050554">
    <property type="entry name" value="Met_Synthase/Corrinoid"/>
</dbReference>
<dbReference type="Proteomes" id="UP000078356">
    <property type="component" value="Unassembled WGS sequence"/>
</dbReference>
<evidence type="ECO:0000256" key="5">
    <source>
        <dbReference type="ARBA" id="ARBA00010398"/>
    </source>
</evidence>
<comment type="caution">
    <text evidence="30">The sequence shown here is derived from an EMBL/GenBank/DDBJ whole genome shotgun (WGS) entry which is preliminary data.</text>
</comment>
<dbReference type="Pfam" id="PF02574">
    <property type="entry name" value="S-methyl_trans"/>
    <property type="match status" value="1"/>
</dbReference>
<dbReference type="InterPro" id="IPR036724">
    <property type="entry name" value="Cobalamin-bd_sf"/>
</dbReference>
<feature type="binding site" description="axial binding residue" evidence="22">
    <location>
        <position position="761"/>
    </location>
    <ligand>
        <name>methylcob(III)alamin</name>
        <dbReference type="ChEBI" id="CHEBI:28115"/>
    </ligand>
    <ligandPart>
        <name>Co</name>
        <dbReference type="ChEBI" id="CHEBI:27638"/>
    </ligandPart>
</feature>
<dbReference type="GO" id="GO:0008270">
    <property type="term" value="F:zinc ion binding"/>
    <property type="evidence" value="ECO:0007669"/>
    <property type="project" value="UniProtKB-UniRule"/>
</dbReference>
<evidence type="ECO:0000256" key="20">
    <source>
        <dbReference type="NCBIfam" id="TIGR02082"/>
    </source>
</evidence>
<dbReference type="InterPro" id="IPR033706">
    <property type="entry name" value="Met_synthase_B12-bd"/>
</dbReference>
<comment type="pathway">
    <text evidence="4 21">Amino-acid biosynthesis; L-methionine biosynthesis via de novo pathway; L-methionine from L-homocysteine (MetH route): step 1/1.</text>
</comment>
<dbReference type="PROSITE" id="PS50974">
    <property type="entry name" value="ADOMET_ACTIVATION"/>
    <property type="match status" value="1"/>
</dbReference>
<dbReference type="FunFam" id="3.20.20.20:FF:000002">
    <property type="entry name" value="Methionine synthase"/>
    <property type="match status" value="1"/>
</dbReference>
<dbReference type="Gene3D" id="1.10.288.10">
    <property type="entry name" value="Cobalamin-dependent Methionine Synthase, domain 2"/>
    <property type="match status" value="1"/>
</dbReference>
<keyword evidence="8 21" id="KW-0489">Methyltransferase</keyword>
<keyword evidence="14" id="KW-0677">Repeat</keyword>
<name>A0A178LAX7_9PSED</name>
<evidence type="ECO:0000256" key="22">
    <source>
        <dbReference type="PIRSR" id="PIRSR000381-1"/>
    </source>
</evidence>
<feature type="binding site" evidence="23">
    <location>
        <position position="806"/>
    </location>
    <ligand>
        <name>methylcob(III)alamin</name>
        <dbReference type="ChEBI" id="CHEBI:28115"/>
    </ligand>
</feature>
<evidence type="ECO:0000256" key="13">
    <source>
        <dbReference type="ARBA" id="ARBA00022723"/>
    </source>
</evidence>
<dbReference type="Gene3D" id="3.20.20.330">
    <property type="entry name" value="Homocysteine-binding-like domain"/>
    <property type="match status" value="1"/>
</dbReference>
<evidence type="ECO:0000256" key="15">
    <source>
        <dbReference type="ARBA" id="ARBA00022833"/>
    </source>
</evidence>
<dbReference type="FunFam" id="1.10.1240.10:FF:000001">
    <property type="entry name" value="Methionine synthase"/>
    <property type="match status" value="1"/>
</dbReference>
<comment type="function">
    <text evidence="18 21">Catalyzes the transfer of a methyl group from methyl-cobalamin to homocysteine, yielding enzyme-bound cob(I)alamin and methionine. Subsequently, remethylates the cofactor using methyltetrahydrofolate.</text>
</comment>
<reference evidence="30 31" key="1">
    <citation type="submission" date="2016-04" db="EMBL/GenBank/DDBJ databases">
        <title>Draft Genome Sequences of Staphylococcus capitis Strain H36, S. capitis Strain H65, S. cohnii Strain H62, S. hominis Strain H69, Mycobacterium iranicum Strain H39, Plantibacter sp. Strain H53, Pseudomonas oryzihabitans Strain H72, and Microbacterium sp. Strain H83, isolated from residential settings.</title>
        <authorList>
            <person name="Lymperopoulou D."/>
            <person name="Adams R.I."/>
            <person name="Lindow S."/>
            <person name="Coil D.A."/>
            <person name="Jospin G."/>
            <person name="Eisen J.A."/>
        </authorList>
    </citation>
    <scope>NUCLEOTIDE SEQUENCE [LARGE SCALE GENOMIC DNA]</scope>
    <source>
        <strain evidence="30 31">H72</strain>
    </source>
</reference>
<feature type="binding site" evidence="22 24">
    <location>
        <position position="250"/>
    </location>
    <ligand>
        <name>Zn(2+)</name>
        <dbReference type="ChEBI" id="CHEBI:29105"/>
    </ligand>
</feature>
<dbReference type="InterPro" id="IPR006158">
    <property type="entry name" value="Cobalamin-bd"/>
</dbReference>
<dbReference type="Pfam" id="PF02310">
    <property type="entry name" value="B12-binding"/>
    <property type="match status" value="1"/>
</dbReference>
<dbReference type="InterPro" id="IPR036589">
    <property type="entry name" value="HCY_dom_sf"/>
</dbReference>
<keyword evidence="15 21" id="KW-0862">Zinc</keyword>
<evidence type="ECO:0000256" key="23">
    <source>
        <dbReference type="PIRSR" id="PIRSR000381-2"/>
    </source>
</evidence>
<dbReference type="NCBIfam" id="NF007024">
    <property type="entry name" value="PRK09490.1"/>
    <property type="match status" value="1"/>
</dbReference>
<evidence type="ECO:0000259" key="27">
    <source>
        <dbReference type="PROSITE" id="PS50974"/>
    </source>
</evidence>
<feature type="domain" description="AdoMet activation" evidence="27">
    <location>
        <begin position="900"/>
        <end position="1236"/>
    </location>
</feature>
<dbReference type="PROSITE" id="PS51332">
    <property type="entry name" value="B12_BINDING"/>
    <property type="match status" value="1"/>
</dbReference>
<feature type="binding site" evidence="23">
    <location>
        <position position="950"/>
    </location>
    <ligand>
        <name>S-adenosyl-L-methionine</name>
        <dbReference type="ChEBI" id="CHEBI:59789"/>
    </ligand>
</feature>
<feature type="binding site" evidence="23">
    <location>
        <position position="1138"/>
    </location>
    <ligand>
        <name>S-adenosyl-L-methionine</name>
        <dbReference type="ChEBI" id="CHEBI:59789"/>
    </ligand>
</feature>
<dbReference type="AlphaFoldDB" id="A0A178LAX7"/>
<gene>
    <name evidence="30" type="ORF">A4V15_05180</name>
</gene>
<evidence type="ECO:0000256" key="7">
    <source>
        <dbReference type="ARBA" id="ARBA00013998"/>
    </source>
</evidence>
<dbReference type="Pfam" id="PF02965">
    <property type="entry name" value="Met_synt_B12"/>
    <property type="match status" value="1"/>
</dbReference>
<dbReference type="Gene3D" id="3.20.20.20">
    <property type="entry name" value="Dihydropteroate synthase-like"/>
    <property type="match status" value="1"/>
</dbReference>
<feature type="binding site" evidence="22 24">
    <location>
        <position position="314"/>
    </location>
    <ligand>
        <name>Zn(2+)</name>
        <dbReference type="ChEBI" id="CHEBI:29105"/>
    </ligand>
</feature>
<feature type="domain" description="B12-binding" evidence="28">
    <location>
        <begin position="748"/>
        <end position="884"/>
    </location>
</feature>
<dbReference type="PROSITE" id="PS50972">
    <property type="entry name" value="PTERIN_BINDING"/>
    <property type="match status" value="1"/>
</dbReference>
<dbReference type="InterPro" id="IPR037010">
    <property type="entry name" value="VitB12-dep_Met_synth_activ_sf"/>
</dbReference>
<feature type="binding site" evidence="23">
    <location>
        <begin position="1199"/>
        <end position="1200"/>
    </location>
    <ligand>
        <name>S-adenosyl-L-methionine</name>
        <dbReference type="ChEBI" id="CHEBI:59789"/>
    </ligand>
</feature>
<proteinExistence type="inferred from homology"/>
<dbReference type="NCBIfam" id="TIGR02082">
    <property type="entry name" value="metH"/>
    <property type="match status" value="1"/>
</dbReference>
<dbReference type="PIRSF" id="PIRSF000381">
    <property type="entry name" value="MetH"/>
    <property type="match status" value="1"/>
</dbReference>
<dbReference type="CDD" id="cd00740">
    <property type="entry name" value="MeTr"/>
    <property type="match status" value="1"/>
</dbReference>
<evidence type="ECO:0000256" key="3">
    <source>
        <dbReference type="ARBA" id="ARBA00001956"/>
    </source>
</evidence>
<evidence type="ECO:0000256" key="18">
    <source>
        <dbReference type="ARBA" id="ARBA00025552"/>
    </source>
</evidence>
<dbReference type="InterPro" id="IPR011005">
    <property type="entry name" value="Dihydropteroate_synth-like_sf"/>
</dbReference>
<dbReference type="GO" id="GO:0005829">
    <property type="term" value="C:cytosol"/>
    <property type="evidence" value="ECO:0007669"/>
    <property type="project" value="TreeGrafter"/>
</dbReference>
<feature type="binding site" evidence="22 24">
    <location>
        <position position="313"/>
    </location>
    <ligand>
        <name>Zn(2+)</name>
        <dbReference type="ChEBI" id="CHEBI:29105"/>
    </ligand>
</feature>
<evidence type="ECO:0000256" key="21">
    <source>
        <dbReference type="PIRNR" id="PIRNR000381"/>
    </source>
</evidence>
<dbReference type="GO" id="GO:0050667">
    <property type="term" value="P:homocysteine metabolic process"/>
    <property type="evidence" value="ECO:0007669"/>
    <property type="project" value="TreeGrafter"/>
</dbReference>
<dbReference type="FunFam" id="3.20.20.330:FF:000001">
    <property type="entry name" value="Methionine synthase"/>
    <property type="match status" value="1"/>
</dbReference>
<dbReference type="Pfam" id="PF02607">
    <property type="entry name" value="B12-binding_2"/>
    <property type="match status" value="1"/>
</dbReference>
<keyword evidence="13 21" id="KW-0479">Metal-binding</keyword>
<dbReference type="InterPro" id="IPR000489">
    <property type="entry name" value="Pterin-binding_dom"/>
</dbReference>
<dbReference type="SUPFAM" id="SSF51717">
    <property type="entry name" value="Dihydropteroate synthetase-like"/>
    <property type="match status" value="1"/>
</dbReference>
<accession>A0A178LAX7</accession>
<comment type="similarity">
    <text evidence="5">Belongs to the vitamin-B12 dependent methionine synthase family.</text>
</comment>
<dbReference type="OrthoDB" id="9803687at2"/>
<comment type="catalytic activity">
    <reaction evidence="1 21">
        <text>(6S)-5-methyl-5,6,7,8-tetrahydrofolate + L-homocysteine = (6S)-5,6,7,8-tetrahydrofolate + L-methionine</text>
        <dbReference type="Rhea" id="RHEA:11172"/>
        <dbReference type="ChEBI" id="CHEBI:18608"/>
        <dbReference type="ChEBI" id="CHEBI:57453"/>
        <dbReference type="ChEBI" id="CHEBI:57844"/>
        <dbReference type="ChEBI" id="CHEBI:58199"/>
        <dbReference type="EC" id="2.1.1.13"/>
    </reaction>
</comment>